<organism evidence="12 13">
    <name type="scientific">Tagetes erecta</name>
    <name type="common">African marigold</name>
    <dbReference type="NCBI Taxonomy" id="13708"/>
    <lineage>
        <taxon>Eukaryota</taxon>
        <taxon>Viridiplantae</taxon>
        <taxon>Streptophyta</taxon>
        <taxon>Embryophyta</taxon>
        <taxon>Tracheophyta</taxon>
        <taxon>Spermatophyta</taxon>
        <taxon>Magnoliopsida</taxon>
        <taxon>eudicotyledons</taxon>
        <taxon>Gunneridae</taxon>
        <taxon>Pentapetalae</taxon>
        <taxon>asterids</taxon>
        <taxon>campanulids</taxon>
        <taxon>Asterales</taxon>
        <taxon>Asteraceae</taxon>
        <taxon>Asteroideae</taxon>
        <taxon>Heliantheae alliance</taxon>
        <taxon>Tageteae</taxon>
        <taxon>Tagetes</taxon>
    </lineage>
</organism>
<evidence type="ECO:0000256" key="1">
    <source>
        <dbReference type="ARBA" id="ARBA00001971"/>
    </source>
</evidence>
<evidence type="ECO:0000313" key="13">
    <source>
        <dbReference type="Proteomes" id="UP001229421"/>
    </source>
</evidence>
<name>A0AAD8KT34_TARER</name>
<dbReference type="GO" id="GO:0016705">
    <property type="term" value="F:oxidoreductase activity, acting on paired donors, with incorporation or reduction of molecular oxygen"/>
    <property type="evidence" value="ECO:0007669"/>
    <property type="project" value="InterPro"/>
</dbReference>
<keyword evidence="10 11" id="KW-0349">Heme</keyword>
<dbReference type="PANTHER" id="PTHR24286:SF209">
    <property type="entry name" value="BETA-AMYRIN 28-OXIDASE-LIKE"/>
    <property type="match status" value="1"/>
</dbReference>
<dbReference type="GO" id="GO:0016020">
    <property type="term" value="C:membrane"/>
    <property type="evidence" value="ECO:0007669"/>
    <property type="project" value="UniProtKB-SubCell"/>
</dbReference>
<dbReference type="Proteomes" id="UP001229421">
    <property type="component" value="Unassembled WGS sequence"/>
</dbReference>
<accession>A0AAD8KT34</accession>
<evidence type="ECO:0000256" key="8">
    <source>
        <dbReference type="ARBA" id="ARBA00023004"/>
    </source>
</evidence>
<dbReference type="Gene3D" id="1.10.630.10">
    <property type="entry name" value="Cytochrome P450"/>
    <property type="match status" value="1"/>
</dbReference>
<evidence type="ECO:0000256" key="6">
    <source>
        <dbReference type="ARBA" id="ARBA00022989"/>
    </source>
</evidence>
<comment type="similarity">
    <text evidence="3 11">Belongs to the cytochrome P450 family.</text>
</comment>
<dbReference type="PANTHER" id="PTHR24286">
    <property type="entry name" value="CYTOCHROME P450 26"/>
    <property type="match status" value="1"/>
</dbReference>
<evidence type="ECO:0008006" key="14">
    <source>
        <dbReference type="Google" id="ProtNLM"/>
    </source>
</evidence>
<dbReference type="InterPro" id="IPR002401">
    <property type="entry name" value="Cyt_P450_E_grp-I"/>
</dbReference>
<comment type="subcellular location">
    <subcellularLocation>
        <location evidence="2">Membrane</location>
        <topology evidence="2">Single-pass membrane protein</topology>
    </subcellularLocation>
</comment>
<proteinExistence type="inferred from homology"/>
<protein>
    <recommendedName>
        <fullName evidence="14">Cytochrome P450</fullName>
    </recommendedName>
</protein>
<sequence length="476" mass="54285">MSATMLAIFFMFIAIYFLLQILRKKQATSNNNNLPPGSFGWPFLGETLDFLSSRRDGKPEKFVRDRMEKYGTSMVFKTSLLGHRMAVFCGAEGNKFLFGNENKVVASWWPEAIRTLFGKCLNTSRGDEAKWLRKMMLACIGPDALSNRFIVIMETVTRLHLQNQWEGKSDVKVFDTVKPYLFELACRLFLSLDDPKHVVELGSLFNTFLKGLGELPINIPGTRFYRAKRAATAIKKQLIMIINQRKQDYASSFEDLLSHLLKSSDENGRFLSEMEIANNILLLLFAGHDTSAVSITLLMKSLGEHPDVYNNVLKEQLGILEGKPAGEVLKWEDIQKMRYSWNVVCEVLRLNPPVLGAFREALVDFEYAGYKIPKGWKIIWSAAMTHKEEDNFPNFTKFDPSRFEGTGPTPFTYVPFGGGPRMCLGKELARVQILVFLHNIVTKFKWELLIPDEKIEYDPLATPVKGLPIRLHPHQV</sequence>
<keyword evidence="9" id="KW-0472">Membrane</keyword>
<keyword evidence="5 10" id="KW-0479">Metal-binding</keyword>
<comment type="cofactor">
    <cofactor evidence="1 10">
        <name>heme</name>
        <dbReference type="ChEBI" id="CHEBI:30413"/>
    </cofactor>
</comment>
<evidence type="ECO:0000256" key="10">
    <source>
        <dbReference type="PIRSR" id="PIRSR602401-1"/>
    </source>
</evidence>
<keyword evidence="7 11" id="KW-0560">Oxidoreductase</keyword>
<keyword evidence="4" id="KW-0812">Transmembrane</keyword>
<evidence type="ECO:0000256" key="5">
    <source>
        <dbReference type="ARBA" id="ARBA00022723"/>
    </source>
</evidence>
<comment type="caution">
    <text evidence="12">The sequence shown here is derived from an EMBL/GenBank/DDBJ whole genome shotgun (WGS) entry which is preliminary data.</text>
</comment>
<keyword evidence="13" id="KW-1185">Reference proteome</keyword>
<dbReference type="GO" id="GO:0004497">
    <property type="term" value="F:monooxygenase activity"/>
    <property type="evidence" value="ECO:0007669"/>
    <property type="project" value="UniProtKB-KW"/>
</dbReference>
<dbReference type="SUPFAM" id="SSF48264">
    <property type="entry name" value="Cytochrome P450"/>
    <property type="match status" value="1"/>
</dbReference>
<keyword evidence="11" id="KW-0503">Monooxygenase</keyword>
<evidence type="ECO:0000256" key="7">
    <source>
        <dbReference type="ARBA" id="ARBA00023002"/>
    </source>
</evidence>
<dbReference type="Pfam" id="PF00067">
    <property type="entry name" value="p450"/>
    <property type="match status" value="1"/>
</dbReference>
<dbReference type="InterPro" id="IPR017972">
    <property type="entry name" value="Cyt_P450_CS"/>
</dbReference>
<dbReference type="PRINTS" id="PR00463">
    <property type="entry name" value="EP450I"/>
</dbReference>
<evidence type="ECO:0000313" key="12">
    <source>
        <dbReference type="EMBL" id="KAK1429050.1"/>
    </source>
</evidence>
<gene>
    <name evidence="12" type="ORF">QVD17_11249</name>
</gene>
<evidence type="ECO:0000256" key="11">
    <source>
        <dbReference type="RuleBase" id="RU000461"/>
    </source>
</evidence>
<feature type="binding site" description="axial binding residue" evidence="10">
    <location>
        <position position="423"/>
    </location>
    <ligand>
        <name>heme</name>
        <dbReference type="ChEBI" id="CHEBI:30413"/>
    </ligand>
    <ligandPart>
        <name>Fe</name>
        <dbReference type="ChEBI" id="CHEBI:18248"/>
    </ligandPart>
</feature>
<dbReference type="GO" id="GO:0016125">
    <property type="term" value="P:sterol metabolic process"/>
    <property type="evidence" value="ECO:0007669"/>
    <property type="project" value="TreeGrafter"/>
</dbReference>
<dbReference type="FunFam" id="1.10.630.10:FF:000022">
    <property type="entry name" value="Taxadiene 5-alpha hydroxylase"/>
    <property type="match status" value="1"/>
</dbReference>
<dbReference type="PROSITE" id="PS00086">
    <property type="entry name" value="CYTOCHROME_P450"/>
    <property type="match status" value="1"/>
</dbReference>
<dbReference type="PRINTS" id="PR00385">
    <property type="entry name" value="P450"/>
</dbReference>
<dbReference type="InterPro" id="IPR036396">
    <property type="entry name" value="Cyt_P450_sf"/>
</dbReference>
<evidence type="ECO:0000256" key="3">
    <source>
        <dbReference type="ARBA" id="ARBA00010617"/>
    </source>
</evidence>
<evidence type="ECO:0000256" key="4">
    <source>
        <dbReference type="ARBA" id="ARBA00022692"/>
    </source>
</evidence>
<dbReference type="GO" id="GO:0005506">
    <property type="term" value="F:iron ion binding"/>
    <property type="evidence" value="ECO:0007669"/>
    <property type="project" value="InterPro"/>
</dbReference>
<dbReference type="AlphaFoldDB" id="A0AAD8KT34"/>
<dbReference type="InterPro" id="IPR001128">
    <property type="entry name" value="Cyt_P450"/>
</dbReference>
<evidence type="ECO:0000256" key="2">
    <source>
        <dbReference type="ARBA" id="ARBA00004167"/>
    </source>
</evidence>
<dbReference type="EMBL" id="JAUHHV010000003">
    <property type="protein sequence ID" value="KAK1429050.1"/>
    <property type="molecule type" value="Genomic_DNA"/>
</dbReference>
<dbReference type="GO" id="GO:0020037">
    <property type="term" value="F:heme binding"/>
    <property type="evidence" value="ECO:0007669"/>
    <property type="project" value="InterPro"/>
</dbReference>
<evidence type="ECO:0000256" key="9">
    <source>
        <dbReference type="ARBA" id="ARBA00023136"/>
    </source>
</evidence>
<reference evidence="12" key="1">
    <citation type="journal article" date="2023" name="bioRxiv">
        <title>Improved chromosome-level genome assembly for marigold (Tagetes erecta).</title>
        <authorList>
            <person name="Jiang F."/>
            <person name="Yuan L."/>
            <person name="Wang S."/>
            <person name="Wang H."/>
            <person name="Xu D."/>
            <person name="Wang A."/>
            <person name="Fan W."/>
        </authorList>
    </citation>
    <scope>NUCLEOTIDE SEQUENCE</scope>
    <source>
        <strain evidence="12">WSJ</strain>
        <tissue evidence="12">Leaf</tissue>
    </source>
</reference>
<keyword evidence="8 10" id="KW-0408">Iron</keyword>
<keyword evidence="6" id="KW-1133">Transmembrane helix</keyword>
<dbReference type="CDD" id="cd11043">
    <property type="entry name" value="CYP90-like"/>
    <property type="match status" value="1"/>
</dbReference>